<dbReference type="PANTHER" id="PTHR14969:SF13">
    <property type="entry name" value="AT30094P"/>
    <property type="match status" value="1"/>
</dbReference>
<dbReference type="InterPro" id="IPR000326">
    <property type="entry name" value="PAP2/HPO"/>
</dbReference>
<dbReference type="CDD" id="cd03394">
    <property type="entry name" value="PAP2_like_5"/>
    <property type="match status" value="1"/>
</dbReference>
<evidence type="ECO:0000259" key="1">
    <source>
        <dbReference type="SMART" id="SM00014"/>
    </source>
</evidence>
<evidence type="ECO:0000313" key="3">
    <source>
        <dbReference type="Proteomes" id="UP000294850"/>
    </source>
</evidence>
<dbReference type="PANTHER" id="PTHR14969">
    <property type="entry name" value="SPHINGOSINE-1-PHOSPHATE PHOSPHOHYDROLASE"/>
    <property type="match status" value="1"/>
</dbReference>
<evidence type="ECO:0000313" key="2">
    <source>
        <dbReference type="EMBL" id="TDE10075.1"/>
    </source>
</evidence>
<dbReference type="OrthoDB" id="9773582at2"/>
<comment type="caution">
    <text evidence="2">The sequence shown here is derived from an EMBL/GenBank/DDBJ whole genome shotgun (WGS) entry which is preliminary data.</text>
</comment>
<keyword evidence="3" id="KW-1185">Reference proteome</keyword>
<dbReference type="EMBL" id="SMFL01000017">
    <property type="protein sequence ID" value="TDE10075.1"/>
    <property type="molecule type" value="Genomic_DNA"/>
</dbReference>
<dbReference type="SMART" id="SM00014">
    <property type="entry name" value="acidPPc"/>
    <property type="match status" value="1"/>
</dbReference>
<dbReference type="SUPFAM" id="SSF48317">
    <property type="entry name" value="Acid phosphatase/Vanadium-dependent haloperoxidase"/>
    <property type="match status" value="1"/>
</dbReference>
<sequence>MVLFFCQPITSSSAFAQSDSTKLWVVKPMDVIPPVSLALAGLITQGRISRSLQRNVVKNYPGFHTNVDDFLPYAPGVVSLSLAASGVKGKHKLGDQIILALLSNVIAQGVTQSLKRIIAYPRPNGEDNHSFPSGHATTAFTNATILHEEYGERSVLYSIGGYTTATAVGTMRILNNKHWLADVLMGAGVGIGATKVLYISYPWMQQTVRRVKH</sequence>
<feature type="domain" description="Phosphatidic acid phosphatase type 2/haloperoxidase" evidence="1">
    <location>
        <begin position="97"/>
        <end position="198"/>
    </location>
</feature>
<reference evidence="2 3" key="1">
    <citation type="submission" date="2019-03" db="EMBL/GenBank/DDBJ databases">
        <title>Dyadobacter AR-3-6 sp. nov., isolated from arctic soil.</title>
        <authorList>
            <person name="Chaudhary D.K."/>
        </authorList>
    </citation>
    <scope>NUCLEOTIDE SEQUENCE [LARGE SCALE GENOMIC DNA]</scope>
    <source>
        <strain evidence="2 3">AR-3-6</strain>
    </source>
</reference>
<dbReference type="Gene3D" id="1.20.144.10">
    <property type="entry name" value="Phosphatidic acid phosphatase type 2/haloperoxidase"/>
    <property type="match status" value="1"/>
</dbReference>
<dbReference type="Pfam" id="PF01569">
    <property type="entry name" value="PAP2"/>
    <property type="match status" value="1"/>
</dbReference>
<dbReference type="InterPro" id="IPR036938">
    <property type="entry name" value="PAP2/HPO_sf"/>
</dbReference>
<name>A0A4R5DH56_9BACT</name>
<proteinExistence type="predicted"/>
<accession>A0A4R5DH56</accession>
<dbReference type="Proteomes" id="UP000294850">
    <property type="component" value="Unassembled WGS sequence"/>
</dbReference>
<dbReference type="AlphaFoldDB" id="A0A4R5DH56"/>
<organism evidence="2 3">
    <name type="scientific">Dyadobacter psychrotolerans</name>
    <dbReference type="NCBI Taxonomy" id="2541721"/>
    <lineage>
        <taxon>Bacteria</taxon>
        <taxon>Pseudomonadati</taxon>
        <taxon>Bacteroidota</taxon>
        <taxon>Cytophagia</taxon>
        <taxon>Cytophagales</taxon>
        <taxon>Spirosomataceae</taxon>
        <taxon>Dyadobacter</taxon>
    </lineage>
</organism>
<protein>
    <submittedName>
        <fullName evidence="2">Phosphatase PAP2 family protein</fullName>
    </submittedName>
</protein>
<gene>
    <name evidence="2" type="ORF">E0F88_29305</name>
</gene>